<comment type="caution">
    <text evidence="2">The sequence shown here is derived from an EMBL/GenBank/DDBJ whole genome shotgun (WGS) entry which is preliminary data.</text>
</comment>
<evidence type="ECO:0008006" key="4">
    <source>
        <dbReference type="Google" id="ProtNLM"/>
    </source>
</evidence>
<dbReference type="AlphaFoldDB" id="A0A094J0S8"/>
<dbReference type="STRING" id="435908.IDSA_02985"/>
<name>A0A094J0S8_9GAMM</name>
<proteinExistence type="predicted"/>
<accession>A0A094J0S8</accession>
<dbReference type="OrthoDB" id="6239971at2"/>
<feature type="signal peptide" evidence="1">
    <location>
        <begin position="1"/>
        <end position="29"/>
    </location>
</feature>
<sequence>MSRQQFVWTTALLLIGSVTLASLPFTASAADKEKRVEATYEVNSDTNLYIESGVGTIHFHRHDSNEVIVKLRATADDDNFWKNGSLDKVELVAEQRGDKLRLEVPEQDDIELDWDITLPRLATVKAELGVGEIKGELYAADLSMQLGIGEVDLTIFGDVKSVDAEVGIGETRITGLDNSQSERAFISSNSQGQGSGSARVEIETGIGEIRIEIKD</sequence>
<dbReference type="EMBL" id="JPER01000001">
    <property type="protein sequence ID" value="KFZ31669.1"/>
    <property type="molecule type" value="Genomic_DNA"/>
</dbReference>
<feature type="chain" id="PRO_5001900419" description="Adhesin domain-containing protein" evidence="1">
    <location>
        <begin position="30"/>
        <end position="215"/>
    </location>
</feature>
<dbReference type="Proteomes" id="UP000054363">
    <property type="component" value="Unassembled WGS sequence"/>
</dbReference>
<evidence type="ECO:0000313" key="2">
    <source>
        <dbReference type="EMBL" id="KFZ31669.1"/>
    </source>
</evidence>
<evidence type="ECO:0000256" key="1">
    <source>
        <dbReference type="SAM" id="SignalP"/>
    </source>
</evidence>
<keyword evidence="3" id="KW-1185">Reference proteome</keyword>
<protein>
    <recommendedName>
        <fullName evidence="4">Adhesin domain-containing protein</fullName>
    </recommendedName>
</protein>
<dbReference type="eggNOG" id="ENOG50306RB">
    <property type="taxonomic scope" value="Bacteria"/>
</dbReference>
<keyword evidence="1" id="KW-0732">Signal</keyword>
<dbReference type="RefSeq" id="WP_034774057.1">
    <property type="nucleotide sequence ID" value="NZ_JPER01000001.1"/>
</dbReference>
<gene>
    <name evidence="2" type="ORF">IDSA_02985</name>
</gene>
<organism evidence="2 3">
    <name type="scientific">Pseudidiomarina salinarum</name>
    <dbReference type="NCBI Taxonomy" id="435908"/>
    <lineage>
        <taxon>Bacteria</taxon>
        <taxon>Pseudomonadati</taxon>
        <taxon>Pseudomonadota</taxon>
        <taxon>Gammaproteobacteria</taxon>
        <taxon>Alteromonadales</taxon>
        <taxon>Idiomarinaceae</taxon>
        <taxon>Pseudidiomarina</taxon>
    </lineage>
</organism>
<evidence type="ECO:0000313" key="3">
    <source>
        <dbReference type="Proteomes" id="UP000054363"/>
    </source>
</evidence>
<reference evidence="2 3" key="1">
    <citation type="submission" date="2014-06" db="EMBL/GenBank/DDBJ databases">
        <title>The draft genome sequence of Idiomarina salinarum ISL-52.</title>
        <authorList>
            <person name="Du J."/>
            <person name="Shao Z."/>
        </authorList>
    </citation>
    <scope>NUCLEOTIDE SEQUENCE [LARGE SCALE GENOMIC DNA]</scope>
    <source>
        <strain evidence="2 3">ISL-52</strain>
    </source>
</reference>